<dbReference type="Pfam" id="PF01602">
    <property type="entry name" value="Adaptin_N"/>
    <property type="match status" value="1"/>
</dbReference>
<feature type="compositionally biased region" description="Pro residues" evidence="6">
    <location>
        <begin position="1"/>
        <end position="20"/>
    </location>
</feature>
<feature type="compositionally biased region" description="Pro residues" evidence="6">
    <location>
        <begin position="28"/>
        <end position="37"/>
    </location>
</feature>
<keyword evidence="5" id="KW-0472">Membrane</keyword>
<evidence type="ECO:0000313" key="9">
    <source>
        <dbReference type="EMBL" id="CEM20466.1"/>
    </source>
</evidence>
<dbReference type="InterPro" id="IPR011989">
    <property type="entry name" value="ARM-like"/>
</dbReference>
<dbReference type="Gene3D" id="3.30.310.10">
    <property type="entry name" value="TATA-Binding Protein"/>
    <property type="match status" value="1"/>
</dbReference>
<dbReference type="SUPFAM" id="SSF48371">
    <property type="entry name" value="ARM repeat"/>
    <property type="match status" value="1"/>
</dbReference>
<evidence type="ECO:0000259" key="8">
    <source>
        <dbReference type="Pfam" id="PF09066"/>
    </source>
</evidence>
<dbReference type="GO" id="GO:0006886">
    <property type="term" value="P:intracellular protein transport"/>
    <property type="evidence" value="ECO:0007669"/>
    <property type="project" value="InterPro"/>
</dbReference>
<comment type="subcellular location">
    <subcellularLocation>
        <location evidence="1">Endomembrane system</location>
    </subcellularLocation>
</comment>
<dbReference type="GO" id="GO:0012505">
    <property type="term" value="C:endomembrane system"/>
    <property type="evidence" value="ECO:0007669"/>
    <property type="project" value="UniProtKB-SubCell"/>
</dbReference>
<feature type="region of interest" description="Disordered" evidence="6">
    <location>
        <begin position="1"/>
        <end position="60"/>
    </location>
</feature>
<dbReference type="PhylomeDB" id="A0A0G4FYF9"/>
<feature type="region of interest" description="Disordered" evidence="6">
    <location>
        <begin position="761"/>
        <end position="806"/>
    </location>
</feature>
<dbReference type="Gene3D" id="1.25.10.10">
    <property type="entry name" value="Leucine-rich Repeat Variant"/>
    <property type="match status" value="1"/>
</dbReference>
<dbReference type="InterPro" id="IPR015151">
    <property type="entry name" value="B-adaptin_app_sub_C"/>
</dbReference>
<dbReference type="OrthoDB" id="10254310at2759"/>
<feature type="domain" description="Beta-adaptin appendage C-terminal subdomain" evidence="8">
    <location>
        <begin position="812"/>
        <end position="924"/>
    </location>
</feature>
<evidence type="ECO:0000259" key="7">
    <source>
        <dbReference type="Pfam" id="PF01602"/>
    </source>
</evidence>
<dbReference type="FunFam" id="1.25.10.10:FF:000113">
    <property type="entry name" value="Beta-adaptin-like protein A"/>
    <property type="match status" value="1"/>
</dbReference>
<protein>
    <recommendedName>
        <fullName evidence="11">Beta-adaptin appendage C-terminal subdomain domain-containing protein</fullName>
    </recommendedName>
</protein>
<dbReference type="InParanoid" id="A0A0G4FYF9"/>
<accession>A0A0G4FYF9</accession>
<feature type="compositionally biased region" description="Low complexity" evidence="6">
    <location>
        <begin position="763"/>
        <end position="781"/>
    </location>
</feature>
<organism evidence="9 10">
    <name type="scientific">Vitrella brassicaformis (strain CCMP3155)</name>
    <dbReference type="NCBI Taxonomy" id="1169540"/>
    <lineage>
        <taxon>Eukaryota</taxon>
        <taxon>Sar</taxon>
        <taxon>Alveolata</taxon>
        <taxon>Colpodellida</taxon>
        <taxon>Vitrellaceae</taxon>
        <taxon>Vitrella</taxon>
    </lineage>
</organism>
<evidence type="ECO:0000256" key="2">
    <source>
        <dbReference type="ARBA" id="ARBA00006613"/>
    </source>
</evidence>
<dbReference type="PANTHER" id="PTHR11134">
    <property type="entry name" value="ADAPTOR COMPLEX SUBUNIT BETA FAMILY MEMBER"/>
    <property type="match status" value="1"/>
</dbReference>
<dbReference type="InterPro" id="IPR012295">
    <property type="entry name" value="TBP_dom_sf"/>
</dbReference>
<name>A0A0G4FYF9_VITBC</name>
<gene>
    <name evidence="9" type="ORF">Vbra_16467</name>
</gene>
<evidence type="ECO:0000256" key="4">
    <source>
        <dbReference type="ARBA" id="ARBA00022927"/>
    </source>
</evidence>
<sequence length="934" mass="100935">MSIPPPPRTNPVGPPPPPGAPSGHPSIGPTPAPPPGGPGGATSLPGASRPPGPPPQFFVDHKKGEVNELRQLLRQVQLDKDQQKKRDAIKKVIAYMTLGIDVSKLFSEMIMATSTTDLVQKKMIYLYLANYAESNSELAILAVNTLQKDCRDEDPTIRGLALRSLCSLRLTNMVEYLEAAIRRGLNDHNGYVRKTAVVGCLKLYHISPEVVKDSDLLSILYKLTADGDPQVVTNALCALNEMHTEEGGMAFDRNLMIHLLNRIRYFSEWGQSIILNLLTHYPPADDNERFDIMNILEERLKHASAAVVLGVTKCFVCLTESHPELHYQVLLRLKDPLLTLVSTSCFELSYTVLVHILLLLSKVDSLGVMEHDYKHFFCRYNEPSYIKTVKLDILKTLATPANVGEILTELSEYVSDVDSDIAKKTIQAVGALALKIPEAVDTIVEQLLGFLSLDIDYVSTATVVVMKDLLRKYQQQFSRVVGVMEKCLKVVADPEGLCAVLWMLGEFGESIDDSPYLLEPLVERFGEEESASVKTELLTAAMKLFFKRPPEMQKILGSLLSKAVQETSSPDVHDRALLYYRLVSYNVLEAQRIINCAKQPVEGFQENVDKDVKEKLFGEFNSLSVLYGQTYHKFVNTKNIFAAGRYQGSESRGASTDALPEALDTTQTDLNGLPAAAAAAADEEPNLLGDTADQPSTSLLMDHTHVPLPDGPAAALGGVGVGVGDGGDLLGLGGGEGEEQRAAPTTVADSLLGDIEHEATSVPPAAASSAGSAGSQPHPGALDLAFGLTTSPPPAPSPSTSSTTPSIALASRPAMDAPQFERRWTALSVRHTESRSAALPTDTHSVLAAVEQSCEQRRIYCMASGAAGSQLKFFFYAMEEGGPGGGGVGVYFFVECVMEAGSGVKVTVKSEGGADKVALFVAELWRALQQFIGA</sequence>
<dbReference type="FunCoup" id="A0A0G4FYF9">
    <property type="interactions" value="223"/>
</dbReference>
<dbReference type="Pfam" id="PF09066">
    <property type="entry name" value="B2-adapt-app_C"/>
    <property type="match status" value="1"/>
</dbReference>
<keyword evidence="3" id="KW-0813">Transport</keyword>
<feature type="domain" description="Clathrin/coatomer adaptor adaptin-like N-terminal" evidence="7">
    <location>
        <begin position="63"/>
        <end position="584"/>
    </location>
</feature>
<dbReference type="VEuPathDB" id="CryptoDB:Vbra_16467"/>
<dbReference type="AlphaFoldDB" id="A0A0G4FYF9"/>
<dbReference type="InterPro" id="IPR002553">
    <property type="entry name" value="Clathrin/coatomer_adapt-like_N"/>
</dbReference>
<keyword evidence="10" id="KW-1185">Reference proteome</keyword>
<reference evidence="9 10" key="1">
    <citation type="submission" date="2014-11" db="EMBL/GenBank/DDBJ databases">
        <authorList>
            <person name="Zhu J."/>
            <person name="Qi W."/>
            <person name="Song R."/>
        </authorList>
    </citation>
    <scope>NUCLEOTIDE SEQUENCE [LARGE SCALE GENOMIC DNA]</scope>
</reference>
<dbReference type="EMBL" id="CDMY01000529">
    <property type="protein sequence ID" value="CEM20466.1"/>
    <property type="molecule type" value="Genomic_DNA"/>
</dbReference>
<evidence type="ECO:0000256" key="3">
    <source>
        <dbReference type="ARBA" id="ARBA00022448"/>
    </source>
</evidence>
<evidence type="ECO:0000313" key="10">
    <source>
        <dbReference type="Proteomes" id="UP000041254"/>
    </source>
</evidence>
<dbReference type="GO" id="GO:0030131">
    <property type="term" value="C:clathrin adaptor complex"/>
    <property type="evidence" value="ECO:0007669"/>
    <property type="project" value="InterPro"/>
</dbReference>
<evidence type="ECO:0000256" key="1">
    <source>
        <dbReference type="ARBA" id="ARBA00004308"/>
    </source>
</evidence>
<evidence type="ECO:0000256" key="5">
    <source>
        <dbReference type="ARBA" id="ARBA00023136"/>
    </source>
</evidence>
<dbReference type="OMA" id="STEWSAM"/>
<dbReference type="STRING" id="1169540.A0A0G4FYF9"/>
<proteinExistence type="inferred from homology"/>
<dbReference type="InterPro" id="IPR026739">
    <property type="entry name" value="AP_beta"/>
</dbReference>
<evidence type="ECO:0008006" key="11">
    <source>
        <dbReference type="Google" id="ProtNLM"/>
    </source>
</evidence>
<evidence type="ECO:0000256" key="6">
    <source>
        <dbReference type="SAM" id="MobiDB-lite"/>
    </source>
</evidence>
<dbReference type="Proteomes" id="UP000041254">
    <property type="component" value="Unassembled WGS sequence"/>
</dbReference>
<dbReference type="GO" id="GO:0016192">
    <property type="term" value="P:vesicle-mediated transport"/>
    <property type="evidence" value="ECO:0007669"/>
    <property type="project" value="InterPro"/>
</dbReference>
<keyword evidence="4" id="KW-0653">Protein transport</keyword>
<comment type="similarity">
    <text evidence="2">Belongs to the adaptor complexes large subunit family.</text>
</comment>
<dbReference type="InterPro" id="IPR016024">
    <property type="entry name" value="ARM-type_fold"/>
</dbReference>